<protein>
    <submittedName>
        <fullName evidence="2">Uncharacterized protein</fullName>
    </submittedName>
</protein>
<feature type="region of interest" description="Disordered" evidence="1">
    <location>
        <begin position="65"/>
        <end position="84"/>
    </location>
</feature>
<accession>A0A1U9KI72</accession>
<name>A0A1U9KI72_ACEAC</name>
<gene>
    <name evidence="2" type="ORF">A0U92_12605</name>
</gene>
<dbReference type="AlphaFoldDB" id="A0A1U9KI72"/>
<dbReference type="Proteomes" id="UP000188937">
    <property type="component" value="Chromosome"/>
</dbReference>
<evidence type="ECO:0000313" key="3">
    <source>
        <dbReference type="Proteomes" id="UP000188937"/>
    </source>
</evidence>
<sequence length="203" mass="21940">MGTPAGLTRGHVAAGRGAERLAEHSHEAGYALIAEIGGDLLDRDALRQPPDGQHGHELLAPASEAHASLPRRQSRQAPLAHARPLRPDVQRYAVSRRCHYEIGDAAQAGISRHRQMEIVALGRGELVEKHGQQARCGAAFLVERGQVSGADQRRHRDGAAMLRQARVRDGIDEGAVAFHDARSPDGVRCAARNPYGAARRHDP</sequence>
<dbReference type="STRING" id="435.A0U92_12605"/>
<reference evidence="2 3" key="1">
    <citation type="submission" date="2016-03" db="EMBL/GenBank/DDBJ databases">
        <title>Acetic acid bacteria sequencing.</title>
        <authorList>
            <person name="Brandt J."/>
            <person name="Jakob F."/>
            <person name="Vogel R.F."/>
        </authorList>
    </citation>
    <scope>NUCLEOTIDE SEQUENCE [LARGE SCALE GENOMIC DNA]</scope>
    <source>
        <strain evidence="2 3">TMW2.1153</strain>
    </source>
</reference>
<keyword evidence="3" id="KW-1185">Reference proteome</keyword>
<evidence type="ECO:0000256" key="1">
    <source>
        <dbReference type="SAM" id="MobiDB-lite"/>
    </source>
</evidence>
<dbReference type="EMBL" id="CP014692">
    <property type="protein sequence ID" value="AQS85483.1"/>
    <property type="molecule type" value="Genomic_DNA"/>
</dbReference>
<proteinExistence type="predicted"/>
<organism evidence="2 3">
    <name type="scientific">Acetobacter aceti</name>
    <dbReference type="NCBI Taxonomy" id="435"/>
    <lineage>
        <taxon>Bacteria</taxon>
        <taxon>Pseudomonadati</taxon>
        <taxon>Pseudomonadota</taxon>
        <taxon>Alphaproteobacteria</taxon>
        <taxon>Acetobacterales</taxon>
        <taxon>Acetobacteraceae</taxon>
        <taxon>Acetobacter</taxon>
        <taxon>Acetobacter subgen. Acetobacter</taxon>
    </lineage>
</organism>
<dbReference type="KEGG" id="aace:A0U92_12605"/>
<evidence type="ECO:0000313" key="2">
    <source>
        <dbReference type="EMBL" id="AQS85483.1"/>
    </source>
</evidence>